<gene>
    <name evidence="2" type="ORF">CRE_06523</name>
</gene>
<evidence type="ECO:0000313" key="3">
    <source>
        <dbReference type="Proteomes" id="UP000008281"/>
    </source>
</evidence>
<feature type="region of interest" description="Disordered" evidence="1">
    <location>
        <begin position="1"/>
        <end position="108"/>
    </location>
</feature>
<keyword evidence="3" id="KW-1185">Reference proteome</keyword>
<accession>E3M1E5</accession>
<feature type="compositionally biased region" description="Polar residues" evidence="1">
    <location>
        <begin position="42"/>
        <end position="67"/>
    </location>
</feature>
<feature type="region of interest" description="Disordered" evidence="1">
    <location>
        <begin position="166"/>
        <end position="186"/>
    </location>
</feature>
<dbReference type="AlphaFoldDB" id="E3M1E5"/>
<reference evidence="2" key="1">
    <citation type="submission" date="2007-07" db="EMBL/GenBank/DDBJ databases">
        <title>PCAP assembly of the Caenorhabditis remanei genome.</title>
        <authorList>
            <consortium name="The Caenorhabditis remanei Sequencing Consortium"/>
            <person name="Wilson R.K."/>
        </authorList>
    </citation>
    <scope>NUCLEOTIDE SEQUENCE [LARGE SCALE GENOMIC DNA]</scope>
    <source>
        <strain evidence="2">PB4641</strain>
    </source>
</reference>
<dbReference type="InParanoid" id="E3M1E5"/>
<organism evidence="3">
    <name type="scientific">Caenorhabditis remanei</name>
    <name type="common">Caenorhabditis vulgaris</name>
    <dbReference type="NCBI Taxonomy" id="31234"/>
    <lineage>
        <taxon>Eukaryota</taxon>
        <taxon>Metazoa</taxon>
        <taxon>Ecdysozoa</taxon>
        <taxon>Nematoda</taxon>
        <taxon>Chromadorea</taxon>
        <taxon>Rhabditida</taxon>
        <taxon>Rhabditina</taxon>
        <taxon>Rhabditomorpha</taxon>
        <taxon>Rhabditoidea</taxon>
        <taxon>Rhabditidae</taxon>
        <taxon>Peloderinae</taxon>
        <taxon>Caenorhabditis</taxon>
    </lineage>
</organism>
<evidence type="ECO:0000256" key="1">
    <source>
        <dbReference type="SAM" id="MobiDB-lite"/>
    </source>
</evidence>
<proteinExistence type="predicted"/>
<protein>
    <submittedName>
        <fullName evidence="2">Uncharacterized protein</fullName>
    </submittedName>
</protein>
<feature type="compositionally biased region" description="Basic and acidic residues" evidence="1">
    <location>
        <begin position="73"/>
        <end position="82"/>
    </location>
</feature>
<feature type="compositionally biased region" description="Polar residues" evidence="1">
    <location>
        <begin position="168"/>
        <end position="186"/>
    </location>
</feature>
<name>E3M1E5_CAERE</name>
<sequence>MYNFFKEYRERQEKRKQQEDERNVVGNGLSPPVGDGMERKTQIGQRGQFGFNNVKASANLPSQNKDMVQSPEKPMDSKEFMEKRRKRRSEFEMGEGSSSGPLGQFGQSAPIYGMEAKKMYNNVESSSASTSQTPVRKIMGWLMKGDEMMSGYEGNREERREIELVHQDTPSSQNTNVQQDSPSNSEFRVRELEDEIKRLQEKNEALIAENALMVHYKESYELLTASTSPILDTPGPSSSSAACVSVSSPVSGPRSFEEAVGIYSNWELDTTNEDKRLLLLIKDAPLYLFNRFGPRTLPQVVYKATYAYDIFMRCKENHNIQAEWKDLSEKDMKEWMKACQFLRKTQRAMAKSGIIRLMTSAEMKKEFGKELWNVTHKKVVLTSCVEKE</sequence>
<dbReference type="EMBL" id="DS268421">
    <property type="protein sequence ID" value="EFO88795.1"/>
    <property type="molecule type" value="Genomic_DNA"/>
</dbReference>
<feature type="compositionally biased region" description="Basic and acidic residues" evidence="1">
    <location>
        <begin position="1"/>
        <end position="23"/>
    </location>
</feature>
<evidence type="ECO:0000313" key="2">
    <source>
        <dbReference type="EMBL" id="EFO88795.1"/>
    </source>
</evidence>
<dbReference type="Proteomes" id="UP000008281">
    <property type="component" value="Unassembled WGS sequence"/>
</dbReference>
<dbReference type="HOGENOM" id="CLU_712203_0_0_1"/>